<feature type="compositionally biased region" description="Basic and acidic residues" evidence="1">
    <location>
        <begin position="92"/>
        <end position="140"/>
    </location>
</feature>
<protein>
    <submittedName>
        <fullName evidence="3">Uncharacterized protein</fullName>
    </submittedName>
</protein>
<keyword evidence="4" id="KW-1185">Reference proteome</keyword>
<gene>
    <name evidence="3" type="ORF">CU097_006153</name>
</gene>
<evidence type="ECO:0000313" key="4">
    <source>
        <dbReference type="Proteomes" id="UP000252139"/>
    </source>
</evidence>
<feature type="compositionally biased region" description="Basic and acidic residues" evidence="1">
    <location>
        <begin position="376"/>
        <end position="385"/>
    </location>
</feature>
<feature type="compositionally biased region" description="Basic and acidic residues" evidence="1">
    <location>
        <begin position="207"/>
        <end position="222"/>
    </location>
</feature>
<keyword evidence="2" id="KW-1133">Transmembrane helix</keyword>
<accession>A0A367JPJ8</accession>
<dbReference type="OrthoDB" id="2238692at2759"/>
<evidence type="ECO:0000256" key="1">
    <source>
        <dbReference type="SAM" id="MobiDB-lite"/>
    </source>
</evidence>
<feature type="compositionally biased region" description="Polar residues" evidence="1">
    <location>
        <begin position="388"/>
        <end position="401"/>
    </location>
</feature>
<keyword evidence="2" id="KW-0812">Transmembrane</keyword>
<sequence length="521" mass="58296">MYSKLFTRSIKQQRFMQRRNYVVAKNDLRANDSKGLIFAGLAVLGAGGYYYYKKANEDDNLPSDLKKKVKNTVNDTTTHHKAQDNPMVAEKISSDKSKPDWESKLEQGSKDTNKDTSRLVGKDTDKVKGVWENKDKDDQVSRTPASVNEQNEGSSFWNNLLSGNNEQTSGAPKTNLEAQDDTTKKGSFSSWVTGSNEKRPSTGNPMVDEKLYPGKTKTEKDERMEAYANDVIHDTSNLVEKDTEKIKGVWEKRSKPNITDSPNEEKKSFWSSLFGSSKEKEADASWNSAKDKLNDAKEDTASTAHRDAQRLSGAWGDAKHAASAESDRLKQDANATWGRTKDRAYADANSVKNQAESAWNHASAKANNAYDSAQEEGARLKREASDEYNYQKNRLSGSVNSLHREVSENADRWKDQAEHKAKSWYEKGTEQVKSSLSTVKDTASQDIQWAERKVQDSLSTAKGEVDRLFGKNETGPTGLQGHFVRGENFAEEEEGVLRPTRNELGRVPARVIVEHARGSDM</sequence>
<feature type="compositionally biased region" description="Basic and acidic residues" evidence="1">
    <location>
        <begin position="402"/>
        <end position="414"/>
    </location>
</feature>
<evidence type="ECO:0000256" key="2">
    <source>
        <dbReference type="SAM" id="Phobius"/>
    </source>
</evidence>
<feature type="transmembrane region" description="Helical" evidence="2">
    <location>
        <begin position="35"/>
        <end position="52"/>
    </location>
</feature>
<keyword evidence="2" id="KW-0472">Membrane</keyword>
<comment type="caution">
    <text evidence="3">The sequence shown here is derived from an EMBL/GenBank/DDBJ whole genome shotgun (WGS) entry which is preliminary data.</text>
</comment>
<feature type="compositionally biased region" description="Basic and acidic residues" evidence="1">
    <location>
        <begin position="277"/>
        <end position="309"/>
    </location>
</feature>
<feature type="compositionally biased region" description="Polar residues" evidence="1">
    <location>
        <begin position="141"/>
        <end position="172"/>
    </location>
</feature>
<feature type="region of interest" description="Disordered" evidence="1">
    <location>
        <begin position="274"/>
        <end position="335"/>
    </location>
</feature>
<feature type="region of interest" description="Disordered" evidence="1">
    <location>
        <begin position="250"/>
        <end position="269"/>
    </location>
</feature>
<dbReference type="STRING" id="86630.A0A367JPJ8"/>
<dbReference type="AlphaFoldDB" id="A0A367JPJ8"/>
<name>A0A367JPJ8_RHIAZ</name>
<feature type="region of interest" description="Disordered" evidence="1">
    <location>
        <begin position="348"/>
        <end position="414"/>
    </location>
</feature>
<dbReference type="Proteomes" id="UP000252139">
    <property type="component" value="Unassembled WGS sequence"/>
</dbReference>
<reference evidence="3 4" key="1">
    <citation type="journal article" date="2018" name="G3 (Bethesda)">
        <title>Phylogenetic and Phylogenomic Definition of Rhizopus Species.</title>
        <authorList>
            <person name="Gryganskyi A.P."/>
            <person name="Golan J."/>
            <person name="Dolatabadi S."/>
            <person name="Mondo S."/>
            <person name="Robb S."/>
            <person name="Idnurm A."/>
            <person name="Muszewska A."/>
            <person name="Steczkiewicz K."/>
            <person name="Masonjones S."/>
            <person name="Liao H.L."/>
            <person name="Gajdeczka M.T."/>
            <person name="Anike F."/>
            <person name="Vuek A."/>
            <person name="Anishchenko I.M."/>
            <person name="Voigt K."/>
            <person name="de Hoog G.S."/>
            <person name="Smith M.E."/>
            <person name="Heitman J."/>
            <person name="Vilgalys R."/>
            <person name="Stajich J.E."/>
        </authorList>
    </citation>
    <scope>NUCLEOTIDE SEQUENCE [LARGE SCALE GENOMIC DNA]</scope>
    <source>
        <strain evidence="3 4">CBS 357.93</strain>
    </source>
</reference>
<feature type="compositionally biased region" description="Basic and acidic residues" evidence="1">
    <location>
        <begin position="317"/>
        <end position="331"/>
    </location>
</feature>
<dbReference type="EMBL" id="PJQL01000945">
    <property type="protein sequence ID" value="RCH91611.1"/>
    <property type="molecule type" value="Genomic_DNA"/>
</dbReference>
<feature type="region of interest" description="Disordered" evidence="1">
    <location>
        <begin position="75"/>
        <end position="222"/>
    </location>
</feature>
<evidence type="ECO:0000313" key="3">
    <source>
        <dbReference type="EMBL" id="RCH91611.1"/>
    </source>
</evidence>
<feature type="compositionally biased region" description="Polar residues" evidence="1">
    <location>
        <begin position="185"/>
        <end position="195"/>
    </location>
</feature>
<proteinExistence type="predicted"/>
<organism evidence="3 4">
    <name type="scientific">Rhizopus azygosporus</name>
    <name type="common">Rhizopus microsporus var. azygosporus</name>
    <dbReference type="NCBI Taxonomy" id="86630"/>
    <lineage>
        <taxon>Eukaryota</taxon>
        <taxon>Fungi</taxon>
        <taxon>Fungi incertae sedis</taxon>
        <taxon>Mucoromycota</taxon>
        <taxon>Mucoromycotina</taxon>
        <taxon>Mucoromycetes</taxon>
        <taxon>Mucorales</taxon>
        <taxon>Mucorineae</taxon>
        <taxon>Rhizopodaceae</taxon>
        <taxon>Rhizopus</taxon>
    </lineage>
</organism>